<dbReference type="InterPro" id="IPR011850">
    <property type="entry name" value="T2SS_GspF"/>
</dbReference>
<evidence type="ECO:0000256" key="9">
    <source>
        <dbReference type="ARBA" id="ARBA00022837"/>
    </source>
</evidence>
<evidence type="ECO:0000256" key="5">
    <source>
        <dbReference type="ARBA" id="ARBA00022475"/>
    </source>
</evidence>
<evidence type="ECO:0000256" key="11">
    <source>
        <dbReference type="ARBA" id="ARBA00022989"/>
    </source>
</evidence>
<dbReference type="PANTHER" id="PTHR30012:SF0">
    <property type="entry name" value="TYPE II SECRETION SYSTEM PROTEIN F-RELATED"/>
    <property type="match status" value="1"/>
</dbReference>
<evidence type="ECO:0000256" key="12">
    <source>
        <dbReference type="ARBA" id="ARBA00023136"/>
    </source>
</evidence>
<evidence type="ECO:0000256" key="6">
    <source>
        <dbReference type="ARBA" id="ARBA00022519"/>
    </source>
</evidence>
<evidence type="ECO:0000256" key="1">
    <source>
        <dbReference type="ARBA" id="ARBA00002684"/>
    </source>
</evidence>
<proteinExistence type="inferred from homology"/>
<dbReference type="Pfam" id="PF00482">
    <property type="entry name" value="T2SSF"/>
    <property type="match status" value="2"/>
</dbReference>
<comment type="subcellular location">
    <subcellularLocation>
        <location evidence="2 14">Cell inner membrane</location>
        <topology evidence="2 14">Multi-pass membrane protein</topology>
    </subcellularLocation>
</comment>
<evidence type="ECO:0000256" key="13">
    <source>
        <dbReference type="ARBA" id="ARBA00030750"/>
    </source>
</evidence>
<feature type="transmembrane region" description="Helical" evidence="15">
    <location>
        <begin position="163"/>
        <end position="189"/>
    </location>
</feature>
<keyword evidence="18" id="KW-1185">Reference proteome</keyword>
<dbReference type="RefSeq" id="WP_167178249.1">
    <property type="nucleotide sequence ID" value="NZ_BAAAEJ010000009.1"/>
</dbReference>
<evidence type="ECO:0000256" key="4">
    <source>
        <dbReference type="ARBA" id="ARBA00022448"/>
    </source>
</evidence>
<gene>
    <name evidence="17" type="primary">gspF</name>
    <name evidence="17" type="ORF">GCM10009093_26010</name>
</gene>
<comment type="similarity">
    <text evidence="3 14">Belongs to the GSP F family.</text>
</comment>
<keyword evidence="11 15" id="KW-1133">Transmembrane helix</keyword>
<dbReference type="PRINTS" id="PR00812">
    <property type="entry name" value="BCTERIALGSPF"/>
</dbReference>
<keyword evidence="12 15" id="KW-0472">Membrane</keyword>
<organism evidence="17 18">
    <name type="scientific">Brevundimonas terrae</name>
    <dbReference type="NCBI Taxonomy" id="363631"/>
    <lineage>
        <taxon>Bacteria</taxon>
        <taxon>Pseudomonadati</taxon>
        <taxon>Pseudomonadota</taxon>
        <taxon>Alphaproteobacteria</taxon>
        <taxon>Caulobacterales</taxon>
        <taxon>Caulobacteraceae</taxon>
        <taxon>Brevundimonas</taxon>
    </lineage>
</organism>
<feature type="domain" description="Type II secretion system protein GspF" evidence="16">
    <location>
        <begin position="271"/>
        <end position="392"/>
    </location>
</feature>
<name>A0ABP3IDZ0_9CAUL</name>
<evidence type="ECO:0000256" key="10">
    <source>
        <dbReference type="ARBA" id="ARBA00022927"/>
    </source>
</evidence>
<dbReference type="InterPro" id="IPR042094">
    <property type="entry name" value="T2SS_GspF_sf"/>
</dbReference>
<dbReference type="Gene3D" id="1.20.81.30">
    <property type="entry name" value="Type II secretion system (T2SS), domain F"/>
    <property type="match status" value="2"/>
</dbReference>
<keyword evidence="4 14" id="KW-0813">Transport</keyword>
<dbReference type="Proteomes" id="UP001500791">
    <property type="component" value="Unassembled WGS sequence"/>
</dbReference>
<dbReference type="NCBIfam" id="TIGR02120">
    <property type="entry name" value="GspF"/>
    <property type="match status" value="1"/>
</dbReference>
<protein>
    <recommendedName>
        <fullName evidence="13">General secretion pathway protein F</fullName>
    </recommendedName>
</protein>
<evidence type="ECO:0000256" key="14">
    <source>
        <dbReference type="RuleBase" id="RU003923"/>
    </source>
</evidence>
<dbReference type="InterPro" id="IPR018076">
    <property type="entry name" value="T2SS_GspF_dom"/>
</dbReference>
<feature type="transmembrane region" description="Helical" evidence="15">
    <location>
        <begin position="220"/>
        <end position="238"/>
    </location>
</feature>
<keyword evidence="5" id="KW-1003">Cell membrane</keyword>
<sequence length="402" mass="42850">MAGFAYVAVDAAGCTVRGHIEASHTDAVRKQLEQRQMLVLEIREGKETPKSAPRRGQSRLSAKALALSTRQLATLVSVTPLEEAMRTLVAQADRPNVKQALEGVHTALLEGRGLAEAMATQGSAFPPLYRAMVKAGEASGALQSILERLADGLERDQEIRGKVIAAVVYPCVLAVVATGVVIALMTFVVPKVVEQFDSMGQALPLLTRAIIGLSRAMTQWGWLAALLSIVALVALGVARRREIFRLKTDAMILRLPMIGSLVRDLHAAQMARTLATMIAAGLPVLEGLNITARTVSNRALRQATEAMAEAVREGGGLSSAMKRAGVFPPVLIHMTASGESSGRLEPMLARAADYLDREFANFTSVMLSLLEPVIIVVMGGVVALIVLSILLPILQINTLAMG</sequence>
<feature type="transmembrane region" description="Helical" evidence="15">
    <location>
        <begin position="373"/>
        <end position="394"/>
    </location>
</feature>
<evidence type="ECO:0000256" key="2">
    <source>
        <dbReference type="ARBA" id="ARBA00004429"/>
    </source>
</evidence>
<keyword evidence="9" id="KW-0106">Calcium</keyword>
<evidence type="ECO:0000256" key="8">
    <source>
        <dbReference type="ARBA" id="ARBA00022723"/>
    </source>
</evidence>
<evidence type="ECO:0000259" key="16">
    <source>
        <dbReference type="Pfam" id="PF00482"/>
    </source>
</evidence>
<keyword evidence="8" id="KW-0479">Metal-binding</keyword>
<evidence type="ECO:0000256" key="15">
    <source>
        <dbReference type="SAM" id="Phobius"/>
    </source>
</evidence>
<comment type="function">
    <text evidence="1">Component of the type II secretion system inner membrane complex required for the energy-dependent secretion of extracellular factors such as proteases and toxins from the periplasm.</text>
</comment>
<evidence type="ECO:0000256" key="7">
    <source>
        <dbReference type="ARBA" id="ARBA00022692"/>
    </source>
</evidence>
<comment type="caution">
    <text evidence="17">The sequence shown here is derived from an EMBL/GenBank/DDBJ whole genome shotgun (WGS) entry which is preliminary data.</text>
</comment>
<accession>A0ABP3IDZ0</accession>
<reference evidence="18" key="1">
    <citation type="journal article" date="2019" name="Int. J. Syst. Evol. Microbiol.">
        <title>The Global Catalogue of Microorganisms (GCM) 10K type strain sequencing project: providing services to taxonomists for standard genome sequencing and annotation.</title>
        <authorList>
            <consortium name="The Broad Institute Genomics Platform"/>
            <consortium name="The Broad Institute Genome Sequencing Center for Infectious Disease"/>
            <person name="Wu L."/>
            <person name="Ma J."/>
        </authorList>
    </citation>
    <scope>NUCLEOTIDE SEQUENCE [LARGE SCALE GENOMIC DNA]</scope>
    <source>
        <strain evidence="18">JCM 13476</strain>
    </source>
</reference>
<dbReference type="PROSITE" id="PS00874">
    <property type="entry name" value="T2SP_F"/>
    <property type="match status" value="1"/>
</dbReference>
<evidence type="ECO:0000313" key="17">
    <source>
        <dbReference type="EMBL" id="GAA0398198.1"/>
    </source>
</evidence>
<feature type="domain" description="Type II secretion system protein GspF" evidence="16">
    <location>
        <begin position="69"/>
        <end position="190"/>
    </location>
</feature>
<dbReference type="InterPro" id="IPR003004">
    <property type="entry name" value="GspF/PilC"/>
</dbReference>
<keyword evidence="6" id="KW-0997">Cell inner membrane</keyword>
<evidence type="ECO:0000313" key="18">
    <source>
        <dbReference type="Proteomes" id="UP001500791"/>
    </source>
</evidence>
<dbReference type="InterPro" id="IPR001992">
    <property type="entry name" value="T2SS_GspF/T4SS_PilC_CS"/>
</dbReference>
<evidence type="ECO:0000256" key="3">
    <source>
        <dbReference type="ARBA" id="ARBA00005745"/>
    </source>
</evidence>
<keyword evidence="7 14" id="KW-0812">Transmembrane</keyword>
<keyword evidence="10" id="KW-0653">Protein transport</keyword>
<dbReference type="PANTHER" id="PTHR30012">
    <property type="entry name" value="GENERAL SECRETION PATHWAY PROTEIN"/>
    <property type="match status" value="1"/>
</dbReference>
<dbReference type="EMBL" id="BAAAEJ010000009">
    <property type="protein sequence ID" value="GAA0398198.1"/>
    <property type="molecule type" value="Genomic_DNA"/>
</dbReference>